<evidence type="ECO:0000313" key="8">
    <source>
        <dbReference type="EMBL" id="KAK9505943.1"/>
    </source>
</evidence>
<feature type="binding site" evidence="6">
    <location>
        <position position="53"/>
    </location>
    <ligand>
        <name>AMP</name>
        <dbReference type="ChEBI" id="CHEBI:456215"/>
    </ligand>
</feature>
<dbReference type="NCBIfam" id="NF011100">
    <property type="entry name" value="PRK14527.1"/>
    <property type="match status" value="1"/>
</dbReference>
<feature type="binding site" evidence="6">
    <location>
        <position position="144"/>
    </location>
    <ligand>
        <name>ATP</name>
        <dbReference type="ChEBI" id="CHEBI:30616"/>
    </ligand>
</feature>
<accession>A0AAW1D7C5</accession>
<feature type="binding site" evidence="6">
    <location>
        <position position="188"/>
    </location>
    <ligand>
        <name>AMP</name>
        <dbReference type="ChEBI" id="CHEBI:456215"/>
    </ligand>
</feature>
<evidence type="ECO:0000256" key="6">
    <source>
        <dbReference type="HAMAP-Rule" id="MF_03168"/>
    </source>
</evidence>
<comment type="subcellular location">
    <subcellularLocation>
        <location evidence="6">Cytoplasm</location>
        <location evidence="6">Cytosol</location>
    </subcellularLocation>
    <subcellularLocation>
        <location evidence="6">Mitochondrion intermembrane space</location>
    </subcellularLocation>
    <text evidence="6">Predominantly mitochondrial.</text>
</comment>
<feature type="binding site" evidence="6">
    <location>
        <position position="48"/>
    </location>
    <ligand>
        <name>AMP</name>
        <dbReference type="ChEBI" id="CHEBI:456215"/>
    </ligand>
</feature>
<reference evidence="8 9" key="1">
    <citation type="submission" date="2022-12" db="EMBL/GenBank/DDBJ databases">
        <title>Chromosome-level genome assembly of true bugs.</title>
        <authorList>
            <person name="Ma L."/>
            <person name="Li H."/>
        </authorList>
    </citation>
    <scope>NUCLEOTIDE SEQUENCE [LARGE SCALE GENOMIC DNA]</scope>
    <source>
        <strain evidence="8">Lab_2022b</strain>
    </source>
</reference>
<feature type="binding site" evidence="6">
    <location>
        <begin position="102"/>
        <end position="105"/>
    </location>
    <ligand>
        <name>AMP</name>
        <dbReference type="ChEBI" id="CHEBI:456215"/>
    </ligand>
</feature>
<dbReference type="AlphaFoldDB" id="A0AAW1D7C5"/>
<comment type="caution">
    <text evidence="8">The sequence shown here is derived from an EMBL/GenBank/DDBJ whole genome shotgun (WGS) entry which is preliminary data.</text>
</comment>
<evidence type="ECO:0000256" key="5">
    <source>
        <dbReference type="ARBA" id="ARBA00023128"/>
    </source>
</evidence>
<evidence type="ECO:0000256" key="1">
    <source>
        <dbReference type="ARBA" id="ARBA00022679"/>
    </source>
</evidence>
<dbReference type="HAMAP" id="MF_03168">
    <property type="entry name" value="Adenylate_kinase_AK2"/>
    <property type="match status" value="1"/>
</dbReference>
<dbReference type="InterPro" id="IPR027417">
    <property type="entry name" value="P-loop_NTPase"/>
</dbReference>
<keyword evidence="4 6" id="KW-0067">ATP-binding</keyword>
<dbReference type="GO" id="GO:0046034">
    <property type="term" value="P:ATP metabolic process"/>
    <property type="evidence" value="ECO:0007669"/>
    <property type="project" value="UniProtKB-UniRule"/>
</dbReference>
<dbReference type="InterPro" id="IPR006259">
    <property type="entry name" value="Adenyl_kin_sub"/>
</dbReference>
<comment type="catalytic activity">
    <reaction evidence="6">
        <text>AMP + ATP = 2 ADP</text>
        <dbReference type="Rhea" id="RHEA:12973"/>
        <dbReference type="ChEBI" id="CHEBI:30616"/>
        <dbReference type="ChEBI" id="CHEBI:456215"/>
        <dbReference type="ChEBI" id="CHEBI:456216"/>
        <dbReference type="EC" id="2.7.4.3"/>
    </reaction>
</comment>
<dbReference type="Pfam" id="PF00406">
    <property type="entry name" value="ADK"/>
    <property type="match status" value="1"/>
</dbReference>
<name>A0AAW1D7C5_9HEMI</name>
<organism evidence="8 9">
    <name type="scientific">Rhynocoris fuscipes</name>
    <dbReference type="NCBI Taxonomy" id="488301"/>
    <lineage>
        <taxon>Eukaryota</taxon>
        <taxon>Metazoa</taxon>
        <taxon>Ecdysozoa</taxon>
        <taxon>Arthropoda</taxon>
        <taxon>Hexapoda</taxon>
        <taxon>Insecta</taxon>
        <taxon>Pterygota</taxon>
        <taxon>Neoptera</taxon>
        <taxon>Paraneoptera</taxon>
        <taxon>Hemiptera</taxon>
        <taxon>Heteroptera</taxon>
        <taxon>Panheteroptera</taxon>
        <taxon>Cimicomorpha</taxon>
        <taxon>Reduviidae</taxon>
        <taxon>Harpactorinae</taxon>
        <taxon>Harpactorini</taxon>
        <taxon>Rhynocoris</taxon>
    </lineage>
</organism>
<dbReference type="GO" id="GO:0005829">
    <property type="term" value="C:cytosol"/>
    <property type="evidence" value="ECO:0007669"/>
    <property type="project" value="UniProtKB-SubCell"/>
</dbReference>
<feature type="region of interest" description="LID" evidence="6">
    <location>
        <begin position="143"/>
        <end position="180"/>
    </location>
</feature>
<dbReference type="InterPro" id="IPR033690">
    <property type="entry name" value="Adenylat_kinase_CS"/>
</dbReference>
<keyword evidence="2 6" id="KW-0547">Nucleotide-binding</keyword>
<feature type="region of interest" description="NMPbind" evidence="6">
    <location>
        <begin position="47"/>
        <end position="76"/>
    </location>
</feature>
<sequence>MPTVPKTAPKIEEFDDSLRAVLLGPPGSGKGTQAPRLKKRYQLCHLSTGDMLRAEIETGSALGKNIQGIINAGKLVDDDMVCNLIENNLDKPECQGGFLLDGFPRTIAQAQKLDALLEKRKASLDAAIEFNIDDSLLVRRITGRLIHPASGRSYHEEFHPPRVPMKDDVTGEPLIKRSDDNVEALKKRLESYHVQTKPLIDYYNKQGIHYKVDASKPADTVYSMIESIFAKCIRYRNAGIRHLINN</sequence>
<dbReference type="InterPro" id="IPR000850">
    <property type="entry name" value="Adenylat/UMP-CMP_kin"/>
</dbReference>
<dbReference type="SUPFAM" id="SSF52540">
    <property type="entry name" value="P-loop containing nucleoside triphosphate hydrolases"/>
    <property type="match status" value="1"/>
</dbReference>
<keyword evidence="3 6" id="KW-0418">Kinase</keyword>
<dbReference type="InterPro" id="IPR028587">
    <property type="entry name" value="AK2"/>
</dbReference>
<dbReference type="CDD" id="cd01428">
    <property type="entry name" value="ADK"/>
    <property type="match status" value="1"/>
</dbReference>
<keyword evidence="5 6" id="KW-0496">Mitochondrion</keyword>
<dbReference type="GO" id="GO:0005758">
    <property type="term" value="C:mitochondrial intermembrane space"/>
    <property type="evidence" value="ECO:0007669"/>
    <property type="project" value="UniProtKB-SubCell"/>
</dbReference>
<comment type="similarity">
    <text evidence="6">Belongs to the adenylate kinase family. AK2 subfamily.</text>
</comment>
<feature type="binding site" evidence="6">
    <location>
        <begin position="27"/>
        <end position="32"/>
    </location>
    <ligand>
        <name>ATP</name>
        <dbReference type="ChEBI" id="CHEBI:30616"/>
    </ligand>
</feature>
<feature type="binding site" evidence="6">
    <location>
        <begin position="74"/>
        <end position="76"/>
    </location>
    <ligand>
        <name>AMP</name>
        <dbReference type="ChEBI" id="CHEBI:456215"/>
    </ligand>
</feature>
<dbReference type="PANTHER" id="PTHR23359">
    <property type="entry name" value="NUCLEOTIDE KINASE"/>
    <property type="match status" value="1"/>
</dbReference>
<dbReference type="NCBIfam" id="NF001381">
    <property type="entry name" value="PRK00279.1-3"/>
    <property type="match status" value="1"/>
</dbReference>
<feature type="domain" description="Adenylate kinase active site lid" evidence="7">
    <location>
        <begin position="144"/>
        <end position="179"/>
    </location>
</feature>
<feature type="binding site" evidence="6">
    <location>
        <position position="216"/>
    </location>
    <ligand>
        <name>ATP</name>
        <dbReference type="ChEBI" id="CHEBI:30616"/>
    </ligand>
</feature>
<dbReference type="GO" id="GO:0004017">
    <property type="term" value="F:AMP kinase activity"/>
    <property type="evidence" value="ECO:0007669"/>
    <property type="project" value="UniProtKB-UniRule"/>
</dbReference>
<keyword evidence="6" id="KW-0963">Cytoplasm</keyword>
<evidence type="ECO:0000313" key="9">
    <source>
        <dbReference type="Proteomes" id="UP001461498"/>
    </source>
</evidence>
<dbReference type="Pfam" id="PF05191">
    <property type="entry name" value="ADK_lid"/>
    <property type="match status" value="1"/>
</dbReference>
<proteinExistence type="inferred from homology"/>
<comment type="function">
    <text evidence="6">Catalyzes the reversible transfer of the terminal phosphate group between ATP and AMP. Plays an important role in cellular energy homeostasis and in adenine nucleotide metabolism. Adenylate kinase activity is critical for regulation of the phosphate utilization and the AMP de novo biosynthesis pathways.</text>
</comment>
<dbReference type="GO" id="GO:0046033">
    <property type="term" value="P:AMP metabolic process"/>
    <property type="evidence" value="ECO:0007669"/>
    <property type="project" value="UniProtKB-UniRule"/>
</dbReference>
<dbReference type="Gene3D" id="3.40.50.300">
    <property type="entry name" value="P-loop containing nucleotide triphosphate hydrolases"/>
    <property type="match status" value="1"/>
</dbReference>
<dbReference type="FunFam" id="3.40.50.300:FF:000106">
    <property type="entry name" value="Adenylate kinase mitochondrial"/>
    <property type="match status" value="1"/>
</dbReference>
<dbReference type="PRINTS" id="PR00094">
    <property type="entry name" value="ADENYLTKNASE"/>
</dbReference>
<dbReference type="PROSITE" id="PS00113">
    <property type="entry name" value="ADENYLATE_KINASE"/>
    <property type="match status" value="1"/>
</dbReference>
<keyword evidence="9" id="KW-1185">Reference proteome</keyword>
<feature type="binding site" evidence="6">
    <location>
        <begin position="153"/>
        <end position="154"/>
    </location>
    <ligand>
        <name>ATP</name>
        <dbReference type="ChEBI" id="CHEBI:30616"/>
    </ligand>
</feature>
<comment type="subunit">
    <text evidence="6">Monomer.</text>
</comment>
<dbReference type="NCBIfam" id="TIGR01351">
    <property type="entry name" value="adk"/>
    <property type="match status" value="1"/>
</dbReference>
<dbReference type="HAMAP" id="MF_00235">
    <property type="entry name" value="Adenylate_kinase_Adk"/>
    <property type="match status" value="1"/>
</dbReference>
<evidence type="ECO:0000256" key="4">
    <source>
        <dbReference type="ARBA" id="ARBA00022840"/>
    </source>
</evidence>
<evidence type="ECO:0000256" key="3">
    <source>
        <dbReference type="ARBA" id="ARBA00022777"/>
    </source>
</evidence>
<protein>
    <recommendedName>
        <fullName evidence="6">Adenylate kinase</fullName>
        <ecNumber evidence="6">2.7.4.3</ecNumber>
    </recommendedName>
    <alternativeName>
        <fullName evidence="6">ATP-AMP transphosphorylase</fullName>
    </alternativeName>
    <alternativeName>
        <fullName evidence="6">ATP:AMP phosphotransferase</fullName>
    </alternativeName>
    <alternativeName>
        <fullName evidence="6">Adenylate kinase cytosolic and mitochondrial</fullName>
    </alternativeName>
    <alternativeName>
        <fullName evidence="6">Adenylate monophosphate kinase</fullName>
    </alternativeName>
</protein>
<dbReference type="GO" id="GO:0006172">
    <property type="term" value="P:ADP biosynthetic process"/>
    <property type="evidence" value="ECO:0007669"/>
    <property type="project" value="UniProtKB-UniRule"/>
</dbReference>
<dbReference type="Proteomes" id="UP001461498">
    <property type="component" value="Unassembled WGS sequence"/>
</dbReference>
<evidence type="ECO:0000256" key="2">
    <source>
        <dbReference type="ARBA" id="ARBA00022741"/>
    </source>
</evidence>
<dbReference type="InterPro" id="IPR007862">
    <property type="entry name" value="Adenylate_kinase_lid-dom"/>
</dbReference>
<dbReference type="EMBL" id="JAPXFL010000006">
    <property type="protein sequence ID" value="KAK9505943.1"/>
    <property type="molecule type" value="Genomic_DNA"/>
</dbReference>
<dbReference type="EC" id="2.7.4.3" evidence="6"/>
<feature type="binding site" evidence="6">
    <location>
        <position position="177"/>
    </location>
    <ligand>
        <name>AMP</name>
        <dbReference type="ChEBI" id="CHEBI:456215"/>
    </ligand>
</feature>
<feature type="binding site" evidence="6">
    <location>
        <position position="109"/>
    </location>
    <ligand>
        <name>AMP</name>
        <dbReference type="ChEBI" id="CHEBI:456215"/>
    </ligand>
</feature>
<comment type="domain">
    <text evidence="6">Consists of three domains, a large central CORE domain and two small peripheral domains, NMPbind and LID, which undergo movements during catalysis. The LID domain closes over the site of phosphoryl transfer upon ATP binding. Assembling and dissambling the active center during each catalytic cycle provides an effective means to prevent ATP hydrolysis.</text>
</comment>
<dbReference type="GO" id="GO:0005524">
    <property type="term" value="F:ATP binding"/>
    <property type="evidence" value="ECO:0007669"/>
    <property type="project" value="UniProtKB-KW"/>
</dbReference>
<gene>
    <name evidence="6" type="primary">Ak2</name>
    <name evidence="8" type="ORF">O3M35_009898</name>
</gene>
<keyword evidence="1 6" id="KW-0808">Transferase</keyword>
<evidence type="ECO:0000259" key="7">
    <source>
        <dbReference type="Pfam" id="PF05191"/>
    </source>
</evidence>